<dbReference type="InterPro" id="IPR020846">
    <property type="entry name" value="MFS_dom"/>
</dbReference>
<dbReference type="OrthoDB" id="63984at2"/>
<keyword evidence="3" id="KW-0813">Transport</keyword>
<sequence>MRPDRRERRLVAALFVSGFATFSQLFDAQAILPSLARDLEITSATAALAISATTTGIALSVLAWAWLSDRIGLTVVMRISLIATTVSALAAPLAPTFELLIAMRGITGIALGGIQAVAMALLVEVLPRHRVPTAAAVYITGNTVGGVTVRLIAGPVSELLHWRIGLLMVAALGVVACVLFLALLPRGLEERISRPASFRSALGHVGHHLSRWTTASIYVQGFLIMGSFTAVYNYLGFHLTREPFSVPAALASLFFLVYFVGALSARVAGELASRVPPWFVVMCGGASVAVSALPMLSASVEILLVGITLLTVGTFMAHPMSSTLSGLEAGRGRVQSTALYQLSWLTGAAVRGWFGGVLYDRYGWAGVVGLSTTLVIAAGGIAASRAWATRMGLSGQGSRA</sequence>
<feature type="transmembrane region" description="Helical" evidence="8">
    <location>
        <begin position="247"/>
        <end position="265"/>
    </location>
</feature>
<dbReference type="Proteomes" id="UP000298424">
    <property type="component" value="Unassembled WGS sequence"/>
</dbReference>
<dbReference type="AlphaFoldDB" id="A0A4R8ZA78"/>
<feature type="transmembrane region" description="Helical" evidence="8">
    <location>
        <begin position="362"/>
        <end position="383"/>
    </location>
</feature>
<feature type="transmembrane region" description="Helical" evidence="8">
    <location>
        <begin position="135"/>
        <end position="153"/>
    </location>
</feature>
<dbReference type="CDD" id="cd17324">
    <property type="entry name" value="MFS_NepI_like"/>
    <property type="match status" value="1"/>
</dbReference>
<name>A0A4R8ZA78_9MICO</name>
<organism evidence="10 11">
    <name type="scientific">Cryobacterium lyxosi</name>
    <dbReference type="NCBI Taxonomy" id="1259228"/>
    <lineage>
        <taxon>Bacteria</taxon>
        <taxon>Bacillati</taxon>
        <taxon>Actinomycetota</taxon>
        <taxon>Actinomycetes</taxon>
        <taxon>Micrococcales</taxon>
        <taxon>Microbacteriaceae</taxon>
        <taxon>Cryobacterium</taxon>
    </lineage>
</organism>
<evidence type="ECO:0000256" key="8">
    <source>
        <dbReference type="SAM" id="Phobius"/>
    </source>
</evidence>
<dbReference type="InterPro" id="IPR011701">
    <property type="entry name" value="MFS"/>
</dbReference>
<feature type="transmembrane region" description="Helical" evidence="8">
    <location>
        <begin position="101"/>
        <end position="123"/>
    </location>
</feature>
<evidence type="ECO:0000256" key="4">
    <source>
        <dbReference type="ARBA" id="ARBA00022475"/>
    </source>
</evidence>
<evidence type="ECO:0000256" key="7">
    <source>
        <dbReference type="ARBA" id="ARBA00023136"/>
    </source>
</evidence>
<feature type="transmembrane region" description="Helical" evidence="8">
    <location>
        <begin position="79"/>
        <end position="95"/>
    </location>
</feature>
<evidence type="ECO:0000259" key="9">
    <source>
        <dbReference type="PROSITE" id="PS50850"/>
    </source>
</evidence>
<dbReference type="EMBL" id="SOGT01000015">
    <property type="protein sequence ID" value="TFD23995.1"/>
    <property type="molecule type" value="Genomic_DNA"/>
</dbReference>
<dbReference type="PANTHER" id="PTHR43271:SF1">
    <property type="entry name" value="INNER MEMBRANE TRANSPORT PROTEIN YNFM"/>
    <property type="match status" value="1"/>
</dbReference>
<dbReference type="RefSeq" id="WP_134573582.1">
    <property type="nucleotide sequence ID" value="NZ_SOGT01000015.1"/>
</dbReference>
<feature type="domain" description="Major facilitator superfamily (MFS) profile" evidence="9">
    <location>
        <begin position="10"/>
        <end position="400"/>
    </location>
</feature>
<evidence type="ECO:0000313" key="11">
    <source>
        <dbReference type="Proteomes" id="UP000298424"/>
    </source>
</evidence>
<dbReference type="Gene3D" id="1.20.1250.20">
    <property type="entry name" value="MFS general substrate transporter like domains"/>
    <property type="match status" value="1"/>
</dbReference>
<evidence type="ECO:0000256" key="1">
    <source>
        <dbReference type="ARBA" id="ARBA00004651"/>
    </source>
</evidence>
<feature type="transmembrane region" description="Helical" evidence="8">
    <location>
        <begin position="44"/>
        <end position="67"/>
    </location>
</feature>
<dbReference type="GO" id="GO:0022857">
    <property type="term" value="F:transmembrane transporter activity"/>
    <property type="evidence" value="ECO:0007669"/>
    <property type="project" value="InterPro"/>
</dbReference>
<dbReference type="PANTHER" id="PTHR43271">
    <property type="entry name" value="BLL2771 PROTEIN"/>
    <property type="match status" value="1"/>
</dbReference>
<dbReference type="GO" id="GO:0005886">
    <property type="term" value="C:plasma membrane"/>
    <property type="evidence" value="ECO:0007669"/>
    <property type="project" value="UniProtKB-SubCell"/>
</dbReference>
<proteinExistence type="inferred from homology"/>
<comment type="similarity">
    <text evidence="2">Belongs to the major facilitator superfamily.</text>
</comment>
<dbReference type="SUPFAM" id="SSF103473">
    <property type="entry name" value="MFS general substrate transporter"/>
    <property type="match status" value="1"/>
</dbReference>
<keyword evidence="6 8" id="KW-1133">Transmembrane helix</keyword>
<dbReference type="Pfam" id="PF07690">
    <property type="entry name" value="MFS_1"/>
    <property type="match status" value="1"/>
</dbReference>
<feature type="transmembrane region" description="Helical" evidence="8">
    <location>
        <begin position="217"/>
        <end position="235"/>
    </location>
</feature>
<keyword evidence="11" id="KW-1185">Reference proteome</keyword>
<evidence type="ECO:0000256" key="5">
    <source>
        <dbReference type="ARBA" id="ARBA00022692"/>
    </source>
</evidence>
<reference evidence="10 11" key="1">
    <citation type="submission" date="2019-03" db="EMBL/GenBank/DDBJ databases">
        <title>Genomics of glacier-inhabiting Cryobacterium strains.</title>
        <authorList>
            <person name="Liu Q."/>
            <person name="Xin Y.-H."/>
        </authorList>
    </citation>
    <scope>NUCLEOTIDE SEQUENCE [LARGE SCALE GENOMIC DNA]</scope>
    <source>
        <strain evidence="10 11">TMT1-1</strain>
    </source>
</reference>
<dbReference type="PROSITE" id="PS50850">
    <property type="entry name" value="MFS"/>
    <property type="match status" value="1"/>
</dbReference>
<evidence type="ECO:0000256" key="2">
    <source>
        <dbReference type="ARBA" id="ARBA00008335"/>
    </source>
</evidence>
<evidence type="ECO:0000256" key="3">
    <source>
        <dbReference type="ARBA" id="ARBA00022448"/>
    </source>
</evidence>
<evidence type="ECO:0000256" key="6">
    <source>
        <dbReference type="ARBA" id="ARBA00022989"/>
    </source>
</evidence>
<gene>
    <name evidence="10" type="ORF">E3T27_14550</name>
</gene>
<evidence type="ECO:0000313" key="10">
    <source>
        <dbReference type="EMBL" id="TFD23995.1"/>
    </source>
</evidence>
<keyword evidence="4" id="KW-1003">Cell membrane</keyword>
<dbReference type="InterPro" id="IPR036259">
    <property type="entry name" value="MFS_trans_sf"/>
</dbReference>
<keyword evidence="7 8" id="KW-0472">Membrane</keyword>
<keyword evidence="5 8" id="KW-0812">Transmembrane</keyword>
<accession>A0A4R8ZA78</accession>
<protein>
    <submittedName>
        <fullName evidence="10">MFS transporter</fullName>
    </submittedName>
</protein>
<comment type="caution">
    <text evidence="10">The sequence shown here is derived from an EMBL/GenBank/DDBJ whole genome shotgun (WGS) entry which is preliminary data.</text>
</comment>
<comment type="subcellular location">
    <subcellularLocation>
        <location evidence="1">Cell membrane</location>
        <topology evidence="1">Multi-pass membrane protein</topology>
    </subcellularLocation>
</comment>
<feature type="transmembrane region" description="Helical" evidence="8">
    <location>
        <begin position="159"/>
        <end position="184"/>
    </location>
</feature>